<dbReference type="RefSeq" id="WP_018581015.1">
    <property type="nucleotide sequence ID" value="NZ_LDYD01000005.1"/>
</dbReference>
<evidence type="ECO:0000313" key="2">
    <source>
        <dbReference type="Proteomes" id="UP000254467"/>
    </source>
</evidence>
<name>A0A376CKM2_9CORY</name>
<dbReference type="EMBL" id="UFXQ01000001">
    <property type="protein sequence ID" value="STC68873.1"/>
    <property type="molecule type" value="Genomic_DNA"/>
</dbReference>
<protein>
    <submittedName>
        <fullName evidence="1">Porin</fullName>
    </submittedName>
</protein>
<organism evidence="1 2">
    <name type="scientific">Corynebacterium pilosum</name>
    <dbReference type="NCBI Taxonomy" id="35756"/>
    <lineage>
        <taxon>Bacteria</taxon>
        <taxon>Bacillati</taxon>
        <taxon>Actinomycetota</taxon>
        <taxon>Actinomycetes</taxon>
        <taxon>Mycobacteriales</taxon>
        <taxon>Corynebacteriaceae</taxon>
        <taxon>Corynebacterium</taxon>
    </lineage>
</organism>
<dbReference type="STRING" id="35756.GCA_001044155_00987"/>
<proteinExistence type="predicted"/>
<dbReference type="AlphaFoldDB" id="A0A376CKM2"/>
<evidence type="ECO:0000313" key="1">
    <source>
        <dbReference type="EMBL" id="STC68873.1"/>
    </source>
</evidence>
<keyword evidence="2" id="KW-1185">Reference proteome</keyword>
<accession>A0A376CKM2</accession>
<dbReference type="Proteomes" id="UP000254467">
    <property type="component" value="Unassembled WGS sequence"/>
</dbReference>
<gene>
    <name evidence="1" type="ORF">NCTC11862_00649</name>
</gene>
<sequence length="48" mass="5073">MDSAQNFADAMETWSELSSTGLVEQLTGFAEILGKWAEAAAKLIGLVA</sequence>
<reference evidence="1 2" key="1">
    <citation type="submission" date="2018-06" db="EMBL/GenBank/DDBJ databases">
        <authorList>
            <consortium name="Pathogen Informatics"/>
            <person name="Doyle S."/>
        </authorList>
    </citation>
    <scope>NUCLEOTIDE SEQUENCE [LARGE SCALE GENOMIC DNA]</scope>
    <source>
        <strain evidence="1 2">NCTC11862</strain>
    </source>
</reference>
<dbReference type="OrthoDB" id="9947781at2"/>